<dbReference type="InterPro" id="IPR009003">
    <property type="entry name" value="Peptidase_S1_PA"/>
</dbReference>
<dbReference type="EMBL" id="CACVAT010000371">
    <property type="protein sequence ID" value="CAA6822819.1"/>
    <property type="molecule type" value="Genomic_DNA"/>
</dbReference>
<protein>
    <submittedName>
        <fullName evidence="1">Lysyl endopeptidase (EC)</fullName>
        <ecNumber evidence="1">3.4.21.50</ecNumber>
    </submittedName>
</protein>
<dbReference type="AlphaFoldDB" id="A0A6S6U7Z1"/>
<dbReference type="GO" id="GO:0016787">
    <property type="term" value="F:hydrolase activity"/>
    <property type="evidence" value="ECO:0007669"/>
    <property type="project" value="UniProtKB-KW"/>
</dbReference>
<gene>
    <name evidence="1" type="ORF">HELGO_WM41468</name>
</gene>
<dbReference type="EC" id="3.4.21.50" evidence="1"/>
<sequence length="347" mass="36516">MRIAATIASTAKYIFTTIDGFTGLCTGTLISDTVPTSQIPYFLTANHCIESQSEASSTEYYWFFERTSCGGSIPSDVVRQTGGADLLATIGSTDTALLRLRSSLPEGAGFSGWTTRSAENKAVAGIHHPRGDLKKGSLGNTSDFVTVNASNSHIQTTWSNGTTEPGSSGSGIWFEENGQHYLVGSLTGGRASCDNLSESDYYGRFDVAFASLSSYLAPDDDTGDGSGTTGGLVNISSNGMVDKTGVSIGFIVRNSAKRFAITARGRGLSDPQLVLSHPDGSIIHQNDDWRSDETSQEIVALLSDNPLSDFDAAFLITLEPGVYILKASGVNGSVGRAITSVTEVTGD</sequence>
<dbReference type="InterPro" id="IPR043504">
    <property type="entry name" value="Peptidase_S1_PA_chymotrypsin"/>
</dbReference>
<dbReference type="Pfam" id="PF13365">
    <property type="entry name" value="Trypsin_2"/>
    <property type="match status" value="1"/>
</dbReference>
<dbReference type="Gene3D" id="2.40.10.10">
    <property type="entry name" value="Trypsin-like serine proteases"/>
    <property type="match status" value="2"/>
</dbReference>
<dbReference type="SUPFAM" id="SSF50494">
    <property type="entry name" value="Trypsin-like serine proteases"/>
    <property type="match status" value="1"/>
</dbReference>
<keyword evidence="1" id="KW-0378">Hydrolase</keyword>
<proteinExistence type="predicted"/>
<evidence type="ECO:0000313" key="1">
    <source>
        <dbReference type="EMBL" id="CAA6822819.1"/>
    </source>
</evidence>
<dbReference type="PANTHER" id="PTHR36234:SF5">
    <property type="entry name" value="LYSYL ENDOPEPTIDASE"/>
    <property type="match status" value="1"/>
</dbReference>
<dbReference type="PANTHER" id="PTHR36234">
    <property type="entry name" value="LYSYL ENDOPEPTIDASE"/>
    <property type="match status" value="1"/>
</dbReference>
<name>A0A6S6U7Z1_9GAMM</name>
<organism evidence="1">
    <name type="scientific">uncultured Thiotrichaceae bacterium</name>
    <dbReference type="NCBI Taxonomy" id="298394"/>
    <lineage>
        <taxon>Bacteria</taxon>
        <taxon>Pseudomonadati</taxon>
        <taxon>Pseudomonadota</taxon>
        <taxon>Gammaproteobacteria</taxon>
        <taxon>Thiotrichales</taxon>
        <taxon>Thiotrichaceae</taxon>
        <taxon>environmental samples</taxon>
    </lineage>
</organism>
<reference evidence="1" key="1">
    <citation type="submission" date="2020-01" db="EMBL/GenBank/DDBJ databases">
        <authorList>
            <person name="Meier V. D."/>
            <person name="Meier V D."/>
        </authorList>
    </citation>
    <scope>NUCLEOTIDE SEQUENCE</scope>
    <source>
        <strain evidence="1">HLG_WM_MAG_09</strain>
    </source>
</reference>
<accession>A0A6S6U7Z1</accession>